<dbReference type="Pfam" id="PF14625">
    <property type="entry name" value="Lustrin_cystein"/>
    <property type="match status" value="12"/>
</dbReference>
<dbReference type="InterPro" id="IPR000742">
    <property type="entry name" value="EGF"/>
</dbReference>
<dbReference type="InterPro" id="IPR028150">
    <property type="entry name" value="Lustrin_cystein"/>
</dbReference>
<dbReference type="Pfam" id="PF01683">
    <property type="entry name" value="EB"/>
    <property type="match status" value="2"/>
</dbReference>
<dbReference type="CDD" id="cd00109">
    <property type="entry name" value="Kunitz-type"/>
    <property type="match status" value="3"/>
</dbReference>
<evidence type="ECO:0000313" key="5">
    <source>
        <dbReference type="WBParaSite" id="PSU_v2.g5054.t1"/>
    </source>
</evidence>
<proteinExistence type="predicted"/>
<accession>A0A914Z471</accession>
<protein>
    <submittedName>
        <fullName evidence="5">BPTI/Kunitz inhibitor domain-containing protein</fullName>
    </submittedName>
</protein>
<dbReference type="CDD" id="cd22593">
    <property type="entry name" value="Kunitz_conkunitzin"/>
    <property type="match status" value="1"/>
</dbReference>
<dbReference type="PROSITE" id="PS50279">
    <property type="entry name" value="BPTI_KUNITZ_2"/>
    <property type="match status" value="5"/>
</dbReference>
<feature type="signal peptide" evidence="2">
    <location>
        <begin position="1"/>
        <end position="18"/>
    </location>
</feature>
<evidence type="ECO:0000256" key="2">
    <source>
        <dbReference type="SAM" id="SignalP"/>
    </source>
</evidence>
<evidence type="ECO:0000259" key="3">
    <source>
        <dbReference type="PROSITE" id="PS50279"/>
    </source>
</evidence>
<dbReference type="PROSITE" id="PS00280">
    <property type="entry name" value="BPTI_KUNITZ_1"/>
    <property type="match status" value="3"/>
</dbReference>
<dbReference type="Pfam" id="PF00014">
    <property type="entry name" value="Kunitz_BPTI"/>
    <property type="match status" value="5"/>
</dbReference>
<dbReference type="PANTHER" id="PTHR46339">
    <property type="entry name" value="PROTEIN CBG15282-RELATED"/>
    <property type="match status" value="1"/>
</dbReference>
<dbReference type="PRINTS" id="PR00759">
    <property type="entry name" value="BASICPTASE"/>
</dbReference>
<feature type="domain" description="BPTI/Kunitz inhibitor" evidence="3">
    <location>
        <begin position="358"/>
        <end position="405"/>
    </location>
</feature>
<feature type="domain" description="BPTI/Kunitz inhibitor" evidence="3">
    <location>
        <begin position="452"/>
        <end position="502"/>
    </location>
</feature>
<keyword evidence="2" id="KW-0732">Signal</keyword>
<dbReference type="Proteomes" id="UP000887577">
    <property type="component" value="Unplaced"/>
</dbReference>
<feature type="region of interest" description="Disordered" evidence="1">
    <location>
        <begin position="1195"/>
        <end position="1217"/>
    </location>
</feature>
<dbReference type="InterPro" id="IPR053014">
    <property type="entry name" value="Cuticle_assoc_divergent"/>
</dbReference>
<dbReference type="GO" id="GO:0004867">
    <property type="term" value="F:serine-type endopeptidase inhibitor activity"/>
    <property type="evidence" value="ECO:0007669"/>
    <property type="project" value="InterPro"/>
</dbReference>
<dbReference type="InterPro" id="IPR020901">
    <property type="entry name" value="Prtase_inh_Kunz-CS"/>
</dbReference>
<evidence type="ECO:0000313" key="4">
    <source>
        <dbReference type="Proteomes" id="UP000887577"/>
    </source>
</evidence>
<evidence type="ECO:0000256" key="1">
    <source>
        <dbReference type="SAM" id="MobiDB-lite"/>
    </source>
</evidence>
<feature type="domain" description="BPTI/Kunitz inhibitor" evidence="3">
    <location>
        <begin position="559"/>
        <end position="611"/>
    </location>
</feature>
<dbReference type="PROSITE" id="PS01186">
    <property type="entry name" value="EGF_2"/>
    <property type="match status" value="1"/>
</dbReference>
<dbReference type="InterPro" id="IPR006150">
    <property type="entry name" value="Cys_repeat_1"/>
</dbReference>
<name>A0A914Z471_9BILA</name>
<dbReference type="InterPro" id="IPR002223">
    <property type="entry name" value="Kunitz_BPTI"/>
</dbReference>
<dbReference type="WBParaSite" id="PSU_v2.g5054.t1">
    <property type="protein sequence ID" value="PSU_v2.g5054.t1"/>
    <property type="gene ID" value="PSU_v2.g5054"/>
</dbReference>
<feature type="domain" description="BPTI/Kunitz inhibitor" evidence="3">
    <location>
        <begin position="668"/>
        <end position="723"/>
    </location>
</feature>
<dbReference type="PANTHER" id="PTHR46339:SF12">
    <property type="entry name" value="BPTI_KUNITZ INHIBITOR DOMAIN-CONTAINING PROTEIN"/>
    <property type="match status" value="1"/>
</dbReference>
<keyword evidence="4" id="KW-1185">Reference proteome</keyword>
<sequence length="1472" mass="160031">MILHYLFVVLFVTDPINARRDKRQTGSGRVGDACAFNTDCLAGMFCNAGLCSCLTTYIAAESYCYQKIEPGQPGCVYNEQCSSVWPEAFCDTSAGVGTCRCGDKKVERATRDGHVCLDVHDANENTLAITCPLPEGAGYTSALSDPSHPRQNDGPGPVLCNTESTVISQTMGSDEMGNGNSACLFPSDNSYLADLYDCVEFVSVMDLTSAGYSEKANGICCPNRAFTCVQPTATGPNPSEPRWWYNAVTGMCQQFLWDPFASAAGEHSPNNFRTVEHCESFCRDACARGSPEYDVRATFIEETPVTGCSQTATCGANYECKTIGSIQWCCPSVTSVCGIVGGRPLDPSIHSRGAIYHSGVQKQGTAPSTRFYYDTNSGKCSAFTYFGAGGNYNNFMSRIDCELYCSRLQCDRGNPLRIGEMTQNCQSNADCPSSHECKIDQGVCCPRMQTICTQPLRIGNCDRSVRRYWYSATTRECQSFEYTGCQGNDNNFETLIDCQTFCRNASPEPRCAQGQAYKDHTGTFVTCSTNRAKSTCPANYDCYFDGNMFGCCPTKAFSCSLPSSPGITCGPGISYKYYYNPQTLECETFEFLGCDGNSNNFASRTECEGYCGVGGCANGGSPLRDNNGGLISCSDKSDSSCPPTHECQGVTIGNARSNRCCPSRAYICGLPPQQGSSLCSGGLTVVTRYYFNIVTKKCSSFVYNGCDGNPNNFASLNQCNNFCHAAACNAGDVVYLNPNSHEPITCNDEMQHNCPRNFACQYDKLTDQNVCCGATDMGVCPELEKAYINAMDMTVRECLINEQHSCPNDYLCRFNPQKNRYFCCSSISKTKSYCPVGRAPYREPLTRQPSRCTMNTANSGCPDGYACQSELNGALQGYCCSVSDICPNREEYYLDDTTLMPRACTIGQFVACPNGYTCQASHDGVLGYCCKGVAYMGSSDGCPPGEIVYMERNEVVACDPFNPQNQGCPSSFTCQWSVRSQRYQCCGSEVLPPVTEGDGCPSKQVAFNDNATKKPKICTSASFSCPTGYFCQFSTVNKQFQCCGIISDCPAGQVAFISISGEPQMCNMNGGAPCPDGYSCVRGRNGKELCCTGKNHKVGIGQRCFDQEQCTGGSKCSDDGKCQCPSGWMQEGQECVRKRINTKCPEDHINVENICLPLVDIGGSCTTSLQCRGGGICQGHVCRCPKNMVNKNGKCTSKEDKRGRPMPPKDGSFEHKPLTTGKVTTNDVCPHPLRQYLSNGVPKSCLSGKPCPIGYRCTFSKKAKGYFCCSNSPIFGQMKSTNAAAQGCPSGTALLFPRTSHPVVCSPHNKCPTGYQCLRSSVGKHYQCCTVSLIQSTSTTLTPVVAKPHFHNSKTSISMSTFRMLQKWNQFGRRGGLPTSITEGIHAIAQASPTWESYEKVKKPKTRYIEDENSAAELDVVPKHHALTKSLPCPSYMVLVETKINNKPVRRCQTSCPSSMTPIGGICRSVRN</sequence>
<dbReference type="InterPro" id="IPR036880">
    <property type="entry name" value="Kunitz_BPTI_sf"/>
</dbReference>
<feature type="chain" id="PRO_5037218072" evidence="2">
    <location>
        <begin position="19"/>
        <end position="1472"/>
    </location>
</feature>
<feature type="domain" description="BPTI/Kunitz inhibitor" evidence="3">
    <location>
        <begin position="228"/>
        <end position="282"/>
    </location>
</feature>
<dbReference type="SMART" id="SM00289">
    <property type="entry name" value="WR1"/>
    <property type="match status" value="14"/>
</dbReference>
<reference evidence="5" key="1">
    <citation type="submission" date="2022-11" db="UniProtKB">
        <authorList>
            <consortium name="WormBaseParasite"/>
        </authorList>
    </citation>
    <scope>IDENTIFICATION</scope>
</reference>
<dbReference type="InterPro" id="IPR006149">
    <property type="entry name" value="EB_dom"/>
</dbReference>
<organism evidence="4 5">
    <name type="scientific">Panagrolaimus superbus</name>
    <dbReference type="NCBI Taxonomy" id="310955"/>
    <lineage>
        <taxon>Eukaryota</taxon>
        <taxon>Metazoa</taxon>
        <taxon>Ecdysozoa</taxon>
        <taxon>Nematoda</taxon>
        <taxon>Chromadorea</taxon>
        <taxon>Rhabditida</taxon>
        <taxon>Tylenchina</taxon>
        <taxon>Panagrolaimomorpha</taxon>
        <taxon>Panagrolaimoidea</taxon>
        <taxon>Panagrolaimidae</taxon>
        <taxon>Panagrolaimus</taxon>
    </lineage>
</organism>
<dbReference type="Gene3D" id="4.10.410.10">
    <property type="entry name" value="Pancreatic trypsin inhibitor Kunitz domain"/>
    <property type="match status" value="5"/>
</dbReference>
<dbReference type="SMART" id="SM00131">
    <property type="entry name" value="KU"/>
    <property type="match status" value="5"/>
</dbReference>
<dbReference type="SUPFAM" id="SSF57362">
    <property type="entry name" value="BPTI-like"/>
    <property type="match status" value="5"/>
</dbReference>